<dbReference type="EMBL" id="AZMM01004509">
    <property type="protein sequence ID" value="ETJ41564.1"/>
    <property type="molecule type" value="Genomic_DNA"/>
</dbReference>
<dbReference type="Gene3D" id="3.20.20.140">
    <property type="entry name" value="Metal-dependent hydrolases"/>
    <property type="match status" value="1"/>
</dbReference>
<dbReference type="AlphaFoldDB" id="W1YK42"/>
<comment type="caution">
    <text evidence="1">The sequence shown here is derived from an EMBL/GenBank/DDBJ whole genome shotgun (WGS) entry which is preliminary data.</text>
</comment>
<dbReference type="PANTHER" id="PTHR32294:SF5">
    <property type="entry name" value="DNA POLYMERASE III POLC-TYPE"/>
    <property type="match status" value="1"/>
</dbReference>
<feature type="non-terminal residue" evidence="1">
    <location>
        <position position="106"/>
    </location>
</feature>
<dbReference type="GO" id="GO:0008408">
    <property type="term" value="F:3'-5' exonuclease activity"/>
    <property type="evidence" value="ECO:0007669"/>
    <property type="project" value="InterPro"/>
</dbReference>
<feature type="non-terminal residue" evidence="1">
    <location>
        <position position="1"/>
    </location>
</feature>
<proteinExistence type="predicted"/>
<reference evidence="1" key="1">
    <citation type="submission" date="2013-12" db="EMBL/GenBank/DDBJ databases">
        <title>A Varibaculum cambriense genome reconstructed from a premature infant gut community with otherwise low bacterial novelty that shifts toward anaerobic metabolism during the third week of life.</title>
        <authorList>
            <person name="Brown C.T."/>
            <person name="Sharon I."/>
            <person name="Thomas B.C."/>
            <person name="Castelle C.J."/>
            <person name="Morowitz M.J."/>
            <person name="Banfield J.F."/>
        </authorList>
    </citation>
    <scope>NUCLEOTIDE SEQUENCE</scope>
</reference>
<dbReference type="GO" id="GO:0006260">
    <property type="term" value="P:DNA replication"/>
    <property type="evidence" value="ECO:0007669"/>
    <property type="project" value="InterPro"/>
</dbReference>
<dbReference type="SUPFAM" id="SSF89550">
    <property type="entry name" value="PHP domain-like"/>
    <property type="match status" value="1"/>
</dbReference>
<dbReference type="PANTHER" id="PTHR32294">
    <property type="entry name" value="DNA POLYMERASE III SUBUNIT ALPHA"/>
    <property type="match status" value="1"/>
</dbReference>
<accession>W1YK42</accession>
<name>W1YK42_9ZZZZ</name>
<dbReference type="InterPro" id="IPR016195">
    <property type="entry name" value="Pol/histidinol_Pase-like"/>
</dbReference>
<gene>
    <name evidence="1" type="ORF">Q604_UNBC04509G0001</name>
</gene>
<evidence type="ECO:0000313" key="1">
    <source>
        <dbReference type="EMBL" id="ETJ41564.1"/>
    </source>
</evidence>
<sequence>EEHREGIIIGSACEAGELMQSIVRGATKEELLKIASFYDYLEIQPHTNNTFLVRKGLMPDEQALIDMNKTVIELGEALNKPVCATCDVHYLTPEEKIYREIMLTAC</sequence>
<dbReference type="InterPro" id="IPR004805">
    <property type="entry name" value="DnaE2/DnaE/PolC"/>
</dbReference>
<protein>
    <submittedName>
        <fullName evidence="1">DNA polymerase III, alpha subunit</fullName>
    </submittedName>
</protein>
<organism evidence="1">
    <name type="scientific">human gut metagenome</name>
    <dbReference type="NCBI Taxonomy" id="408170"/>
    <lineage>
        <taxon>unclassified sequences</taxon>
        <taxon>metagenomes</taxon>
        <taxon>organismal metagenomes</taxon>
    </lineage>
</organism>